<dbReference type="InterPro" id="IPR036237">
    <property type="entry name" value="Xyl_isomerase-like_sf"/>
</dbReference>
<keyword evidence="2" id="KW-0670">Pyruvate</keyword>
<proteinExistence type="predicted"/>
<organism evidence="2 3">
    <name type="scientific">Leminorella richardii</name>
    <dbReference type="NCBI Taxonomy" id="158841"/>
    <lineage>
        <taxon>Bacteria</taxon>
        <taxon>Pseudomonadati</taxon>
        <taxon>Pseudomonadota</taxon>
        <taxon>Gammaproteobacteria</taxon>
        <taxon>Enterobacterales</taxon>
        <taxon>Budviciaceae</taxon>
        <taxon>Leminorella</taxon>
    </lineage>
</organism>
<dbReference type="InterPro" id="IPR050312">
    <property type="entry name" value="IolE/XylAMocC-like"/>
</dbReference>
<dbReference type="SUPFAM" id="SSF51658">
    <property type="entry name" value="Xylose isomerase-like"/>
    <property type="match status" value="1"/>
</dbReference>
<evidence type="ECO:0000259" key="1">
    <source>
        <dbReference type="Pfam" id="PF01261"/>
    </source>
</evidence>
<name>A0A2X4XST6_9GAMM</name>
<dbReference type="PANTHER" id="PTHR12110:SF41">
    <property type="entry name" value="INOSOSE DEHYDRATASE"/>
    <property type="match status" value="1"/>
</dbReference>
<protein>
    <submittedName>
        <fullName evidence="2">Hydroxypyruvate isomerase</fullName>
    </submittedName>
</protein>
<evidence type="ECO:0000313" key="2">
    <source>
        <dbReference type="EMBL" id="SQI43075.1"/>
    </source>
</evidence>
<keyword evidence="2" id="KW-0413">Isomerase</keyword>
<dbReference type="GO" id="GO:0016853">
    <property type="term" value="F:isomerase activity"/>
    <property type="evidence" value="ECO:0007669"/>
    <property type="project" value="UniProtKB-KW"/>
</dbReference>
<dbReference type="EMBL" id="LS483470">
    <property type="protein sequence ID" value="SQI43075.1"/>
    <property type="molecule type" value="Genomic_DNA"/>
</dbReference>
<dbReference type="KEGG" id="lri:NCTC12151_02839"/>
<dbReference type="Proteomes" id="UP000249005">
    <property type="component" value="Chromosome 1"/>
</dbReference>
<dbReference type="Gene3D" id="3.20.20.150">
    <property type="entry name" value="Divalent-metal-dependent TIM barrel enzymes"/>
    <property type="match status" value="1"/>
</dbReference>
<keyword evidence="3" id="KW-1185">Reference proteome</keyword>
<dbReference type="AlphaFoldDB" id="A0A2X4XST6"/>
<evidence type="ECO:0000313" key="3">
    <source>
        <dbReference type="Proteomes" id="UP000249005"/>
    </source>
</evidence>
<accession>A0A2X4XST6</accession>
<dbReference type="Pfam" id="PF01261">
    <property type="entry name" value="AP_endonuc_2"/>
    <property type="match status" value="1"/>
</dbReference>
<dbReference type="OrthoDB" id="7914296at2"/>
<dbReference type="PANTHER" id="PTHR12110">
    <property type="entry name" value="HYDROXYPYRUVATE ISOMERASE"/>
    <property type="match status" value="1"/>
</dbReference>
<reference evidence="2 3" key="1">
    <citation type="submission" date="2018-06" db="EMBL/GenBank/DDBJ databases">
        <authorList>
            <consortium name="Pathogen Informatics"/>
            <person name="Doyle S."/>
        </authorList>
    </citation>
    <scope>NUCLEOTIDE SEQUENCE [LARGE SCALE GENOMIC DNA]</scope>
    <source>
        <strain evidence="2 3">NCTC12151</strain>
    </source>
</reference>
<dbReference type="RefSeq" id="WP_111741220.1">
    <property type="nucleotide sequence ID" value="NZ_LR698987.1"/>
</dbReference>
<dbReference type="InterPro" id="IPR013022">
    <property type="entry name" value="Xyl_isomerase-like_TIM-brl"/>
</dbReference>
<gene>
    <name evidence="2" type="ORF">NCTC12151_02839</name>
</gene>
<feature type="domain" description="Xylose isomerase-like TIM barrel" evidence="1">
    <location>
        <begin position="25"/>
        <end position="243"/>
    </location>
</feature>
<sequence>MSKTITQLAVNTAMFDGHDLAHAFSIIAETGYRYLELAYNEGYVGNLNPTLFSTASAGRVKELMQEHGLSTVALGCTMNLAGADMVEKFRMRIRFAHMLGVRCLNACTTQMAEREQMIKNLKAIAPEAADSGCVICLENGGDPNYDAFTTAEDGIRLLEEVGHSAVALNIDPGNMLSLAPELDPVEQTLAMLPYAEHFHVKDVEMRNGEFWFPPIGEGVIDYATILPALAERGIPCSLEIPLRMHRQADSWPIRSAEPAPLEDSRTVLTRSLAGIQRLLG</sequence>